<dbReference type="OrthoDB" id="129343at2"/>
<proteinExistence type="predicted"/>
<dbReference type="AlphaFoldDB" id="A0A098LBR4"/>
<evidence type="ECO:0000313" key="1">
    <source>
        <dbReference type="EMBL" id="GAL84360.1"/>
    </source>
</evidence>
<protein>
    <recommendedName>
        <fullName evidence="3">SnoaL-like domain-containing protein</fullName>
    </recommendedName>
</protein>
<organism evidence="1 2">
    <name type="scientific">Sporocytophaga myxococcoides</name>
    <dbReference type="NCBI Taxonomy" id="153721"/>
    <lineage>
        <taxon>Bacteria</taxon>
        <taxon>Pseudomonadati</taxon>
        <taxon>Bacteroidota</taxon>
        <taxon>Cytophagia</taxon>
        <taxon>Cytophagales</taxon>
        <taxon>Cytophagaceae</taxon>
        <taxon>Sporocytophaga</taxon>
    </lineage>
</organism>
<accession>A0A098LBR4</accession>
<sequence>MEKIEIVKKFYGLMEQGNFEEAKSYLLPGFQLLGAPQQPMGKEEWMDFQEKLCIGVPDFKFNIRDLSERGNLVNGVIQASGTFTHEMPSIYAGKPAIPPTNKKAMNPKENFTVTFKGDKIIMVTVERLTNGGMHGFLKQLGAEALTYA</sequence>
<dbReference type="Pfam" id="PF07366">
    <property type="entry name" value="SnoaL"/>
    <property type="match status" value="1"/>
</dbReference>
<reference evidence="1 2" key="1">
    <citation type="submission" date="2014-09" db="EMBL/GenBank/DDBJ databases">
        <title>Sporocytophaga myxococcoides PG-01 genome sequencing.</title>
        <authorList>
            <person name="Liu L."/>
            <person name="Gao P.J."/>
            <person name="Chen G.J."/>
            <person name="Wang L.S."/>
        </authorList>
    </citation>
    <scope>NUCLEOTIDE SEQUENCE [LARGE SCALE GENOMIC DNA]</scope>
    <source>
        <strain evidence="1 2">PG-01</strain>
    </source>
</reference>
<dbReference type="InterPro" id="IPR009959">
    <property type="entry name" value="Cyclase_SnoaL-like"/>
</dbReference>
<dbReference type="GO" id="GO:0030638">
    <property type="term" value="P:polyketide metabolic process"/>
    <property type="evidence" value="ECO:0007669"/>
    <property type="project" value="InterPro"/>
</dbReference>
<dbReference type="InterPro" id="IPR032710">
    <property type="entry name" value="NTF2-like_dom_sf"/>
</dbReference>
<dbReference type="Proteomes" id="UP000030185">
    <property type="component" value="Unassembled WGS sequence"/>
</dbReference>
<dbReference type="EMBL" id="BBLT01000002">
    <property type="protein sequence ID" value="GAL84360.1"/>
    <property type="molecule type" value="Genomic_DNA"/>
</dbReference>
<evidence type="ECO:0008006" key="3">
    <source>
        <dbReference type="Google" id="ProtNLM"/>
    </source>
</evidence>
<name>A0A098LBR4_9BACT</name>
<evidence type="ECO:0000313" key="2">
    <source>
        <dbReference type="Proteomes" id="UP000030185"/>
    </source>
</evidence>
<dbReference type="eggNOG" id="COG5485">
    <property type="taxonomic scope" value="Bacteria"/>
</dbReference>
<keyword evidence="2" id="KW-1185">Reference proteome</keyword>
<dbReference type="RefSeq" id="WP_045460790.1">
    <property type="nucleotide sequence ID" value="NZ_BBLT01000002.1"/>
</dbReference>
<dbReference type="SUPFAM" id="SSF54427">
    <property type="entry name" value="NTF2-like"/>
    <property type="match status" value="1"/>
</dbReference>
<gene>
    <name evidence="1" type="ORF">MYP_1588</name>
</gene>
<comment type="caution">
    <text evidence="1">The sequence shown here is derived from an EMBL/GenBank/DDBJ whole genome shotgun (WGS) entry which is preliminary data.</text>
</comment>
<dbReference type="Gene3D" id="3.10.450.50">
    <property type="match status" value="1"/>
</dbReference>